<reference evidence="1" key="2">
    <citation type="submission" date="2020-09" db="EMBL/GenBank/DDBJ databases">
        <authorList>
            <person name="Sun Q."/>
            <person name="Ohkuma M."/>
        </authorList>
    </citation>
    <scope>NUCLEOTIDE SEQUENCE</scope>
    <source>
        <strain evidence="1">JCM 14371</strain>
    </source>
</reference>
<proteinExistence type="predicted"/>
<reference evidence="1" key="1">
    <citation type="journal article" date="2014" name="Int. J. Syst. Evol. Microbiol.">
        <title>Complete genome sequence of Corynebacterium casei LMG S-19264T (=DSM 44701T), isolated from a smear-ripened cheese.</title>
        <authorList>
            <consortium name="US DOE Joint Genome Institute (JGI-PGF)"/>
            <person name="Walter F."/>
            <person name="Albersmeier A."/>
            <person name="Kalinowski J."/>
            <person name="Ruckert C."/>
        </authorList>
    </citation>
    <scope>NUCLEOTIDE SEQUENCE</scope>
    <source>
        <strain evidence="1">JCM 14371</strain>
    </source>
</reference>
<keyword evidence="2" id="KW-1185">Reference proteome</keyword>
<sequence>MYTGAYKTGSPALLADKLTQGPRRLQSRLVLLRAGAYTMVLKGCPKPGFQCQPFTFSWPVRVDAP</sequence>
<name>A0A917UWA2_9DEIO</name>
<organism evidence="1 2">
    <name type="scientific">Deinococcus aquiradiocola</name>
    <dbReference type="NCBI Taxonomy" id="393059"/>
    <lineage>
        <taxon>Bacteria</taxon>
        <taxon>Thermotogati</taxon>
        <taxon>Deinococcota</taxon>
        <taxon>Deinococci</taxon>
        <taxon>Deinococcales</taxon>
        <taxon>Deinococcaceae</taxon>
        <taxon>Deinococcus</taxon>
    </lineage>
</organism>
<evidence type="ECO:0000313" key="1">
    <source>
        <dbReference type="EMBL" id="GGJ89897.1"/>
    </source>
</evidence>
<accession>A0A917UWA2</accession>
<dbReference type="EMBL" id="BMOE01000026">
    <property type="protein sequence ID" value="GGJ89897.1"/>
    <property type="molecule type" value="Genomic_DNA"/>
</dbReference>
<dbReference type="AlphaFoldDB" id="A0A917UWA2"/>
<protein>
    <submittedName>
        <fullName evidence="1">Uncharacterized protein</fullName>
    </submittedName>
</protein>
<comment type="caution">
    <text evidence="1">The sequence shown here is derived from an EMBL/GenBank/DDBJ whole genome shotgun (WGS) entry which is preliminary data.</text>
</comment>
<evidence type="ECO:0000313" key="2">
    <source>
        <dbReference type="Proteomes" id="UP000635726"/>
    </source>
</evidence>
<dbReference type="Proteomes" id="UP000635726">
    <property type="component" value="Unassembled WGS sequence"/>
</dbReference>
<gene>
    <name evidence="1" type="ORF">GCM10008939_37300</name>
</gene>